<feature type="transmembrane region" description="Helical" evidence="1">
    <location>
        <begin position="65"/>
        <end position="84"/>
    </location>
</feature>
<feature type="transmembrane region" description="Helical" evidence="1">
    <location>
        <begin position="125"/>
        <end position="145"/>
    </location>
</feature>
<dbReference type="AlphaFoldDB" id="A0A1V1PFM3"/>
<comment type="caution">
    <text evidence="2">The sequence shown here is derived from an EMBL/GenBank/DDBJ whole genome shotgun (WGS) entry which is preliminary data.</text>
</comment>
<keyword evidence="1" id="KW-0472">Membrane</keyword>
<keyword evidence="1" id="KW-1133">Transmembrane helix</keyword>
<evidence type="ECO:0000313" key="2">
    <source>
        <dbReference type="EMBL" id="ETR73576.1"/>
    </source>
</evidence>
<dbReference type="EMBL" id="ATBP01000050">
    <property type="protein sequence ID" value="ETR73576.1"/>
    <property type="molecule type" value="Genomic_DNA"/>
</dbReference>
<feature type="transmembrane region" description="Helical" evidence="1">
    <location>
        <begin position="90"/>
        <end position="113"/>
    </location>
</feature>
<feature type="transmembrane region" description="Helical" evidence="1">
    <location>
        <begin position="30"/>
        <end position="53"/>
    </location>
</feature>
<reference evidence="3" key="1">
    <citation type="submission" date="2012-11" db="EMBL/GenBank/DDBJ databases">
        <authorList>
            <person name="Lucero-Rivera Y.E."/>
            <person name="Tovar-Ramirez D."/>
        </authorList>
    </citation>
    <scope>NUCLEOTIDE SEQUENCE [LARGE SCALE GENOMIC DNA]</scope>
    <source>
        <strain evidence="3">Araruama</strain>
    </source>
</reference>
<accession>A0A1V1PFM3</accession>
<gene>
    <name evidence="2" type="ORF">OMM_00833</name>
</gene>
<name>A0A1V1PFM3_9BACT</name>
<protein>
    <submittedName>
        <fullName evidence="2">Uncharacterized protein</fullName>
    </submittedName>
</protein>
<keyword evidence="1" id="KW-0812">Transmembrane</keyword>
<sequence length="197" mass="22960">MEKRVNDTPDFSEHVLFKSFQYFVGDLKTYLGFFAATLFTHSVLLYLGSYLWVNYTGIYESQHFINAYIHTSFEIGYLFSHNLWWLSLKVHIIVCLVCLINAIICKFFLIYNLFYDVIGFVGKLIIWYIPNILIGAFLIEDAYIFDYKTTVMISVLPGLMMSHPSVILVRTIIPDLGDIHRVIIWCFGQRKTVPAQM</sequence>
<evidence type="ECO:0000313" key="3">
    <source>
        <dbReference type="Proteomes" id="UP000189670"/>
    </source>
</evidence>
<organism evidence="2 3">
    <name type="scientific">Candidatus Magnetoglobus multicellularis str. Araruama</name>
    <dbReference type="NCBI Taxonomy" id="890399"/>
    <lineage>
        <taxon>Bacteria</taxon>
        <taxon>Pseudomonadati</taxon>
        <taxon>Thermodesulfobacteriota</taxon>
        <taxon>Desulfobacteria</taxon>
        <taxon>Desulfobacterales</taxon>
        <taxon>Desulfobacteraceae</taxon>
        <taxon>Candidatus Magnetoglobus</taxon>
    </lineage>
</organism>
<feature type="transmembrane region" description="Helical" evidence="1">
    <location>
        <begin position="151"/>
        <end position="173"/>
    </location>
</feature>
<dbReference type="Proteomes" id="UP000189670">
    <property type="component" value="Unassembled WGS sequence"/>
</dbReference>
<proteinExistence type="predicted"/>
<evidence type="ECO:0000256" key="1">
    <source>
        <dbReference type="SAM" id="Phobius"/>
    </source>
</evidence>